<evidence type="ECO:0000313" key="3">
    <source>
        <dbReference type="Proteomes" id="UP000639772"/>
    </source>
</evidence>
<dbReference type="Gene3D" id="3.30.530.20">
    <property type="match status" value="1"/>
</dbReference>
<reference evidence="2 3" key="1">
    <citation type="journal article" date="2020" name="Nat. Food">
        <title>A phased Vanilla planifolia genome enables genetic improvement of flavour and production.</title>
        <authorList>
            <person name="Hasing T."/>
            <person name="Tang H."/>
            <person name="Brym M."/>
            <person name="Khazi F."/>
            <person name="Huang T."/>
            <person name="Chambers A.H."/>
        </authorList>
    </citation>
    <scope>NUCLEOTIDE SEQUENCE [LARGE SCALE GENOMIC DNA]</scope>
    <source>
        <tissue evidence="2">Leaf</tissue>
    </source>
</reference>
<evidence type="ECO:0000313" key="2">
    <source>
        <dbReference type="EMBL" id="KAG0453513.1"/>
    </source>
</evidence>
<gene>
    <name evidence="2" type="ORF">HPP92_024817</name>
</gene>
<dbReference type="FunFam" id="3.30.530.20:FF:000028">
    <property type="entry name" value="Phosphatidylinositol transfer protein 5"/>
    <property type="match status" value="1"/>
</dbReference>
<proteinExistence type="predicted"/>
<accession>A0A835PLH0</accession>
<dbReference type="InterPro" id="IPR001666">
    <property type="entry name" value="PI_transfer"/>
</dbReference>
<dbReference type="InterPro" id="IPR023393">
    <property type="entry name" value="START-like_dom_sf"/>
</dbReference>
<dbReference type="GO" id="GO:0008526">
    <property type="term" value="F:phosphatidylinositol transfer activity"/>
    <property type="evidence" value="ECO:0007669"/>
    <property type="project" value="UniProtKB-ARBA"/>
</dbReference>
<dbReference type="PANTHER" id="PTHR10658:SF11">
    <property type="entry name" value="VIBRATOR, ISOFORM B"/>
    <property type="match status" value="1"/>
</dbReference>
<sequence>MVLIREFRIVMPMTLDEYEVGILYTIMKMEQQNTTSKEGVEILENIRYDDGELGRGQHTSKIYHLESKVPSWLKAFAPAKAFALHEISWTANPKSKSVIKSPFFEQFQLKIETINKADNGCSDNVYELSDELLAERKVEILDIASAAKDYWSKKVGTTKVDFSSFKSKRMGRGPLAKGWQDKCHPVMTSYKLLSIEAPLWGLGNRLEEAILAGQRALVLESHRLCFALIDEWYGMTMDEVSELERKNEELLKERLQKSPSRTKNGDYRLLRLHDRQKVIELPN</sequence>
<dbReference type="GO" id="GO:0071944">
    <property type="term" value="C:cell periphery"/>
    <property type="evidence" value="ECO:0007669"/>
    <property type="project" value="UniProtKB-ARBA"/>
</dbReference>
<protein>
    <recommendedName>
        <fullName evidence="1">Phosphatidylinositol transfer protein N-terminal domain-containing protein</fullName>
    </recommendedName>
</protein>
<dbReference type="AlphaFoldDB" id="A0A835PLH0"/>
<evidence type="ECO:0000259" key="1">
    <source>
        <dbReference type="Pfam" id="PF02121"/>
    </source>
</evidence>
<organism evidence="2 3">
    <name type="scientific">Vanilla planifolia</name>
    <name type="common">Vanilla</name>
    <dbReference type="NCBI Taxonomy" id="51239"/>
    <lineage>
        <taxon>Eukaryota</taxon>
        <taxon>Viridiplantae</taxon>
        <taxon>Streptophyta</taxon>
        <taxon>Embryophyta</taxon>
        <taxon>Tracheophyta</taxon>
        <taxon>Spermatophyta</taxon>
        <taxon>Magnoliopsida</taxon>
        <taxon>Liliopsida</taxon>
        <taxon>Asparagales</taxon>
        <taxon>Orchidaceae</taxon>
        <taxon>Vanilloideae</taxon>
        <taxon>Vanilleae</taxon>
        <taxon>Vanilla</taxon>
    </lineage>
</organism>
<dbReference type="Proteomes" id="UP000639772">
    <property type="component" value="Unassembled WGS sequence"/>
</dbReference>
<dbReference type="PRINTS" id="PR00391">
    <property type="entry name" value="PITRANSFER"/>
</dbReference>
<name>A0A835PLH0_VANPL</name>
<dbReference type="Pfam" id="PF02121">
    <property type="entry name" value="IP_trans"/>
    <property type="match status" value="1"/>
</dbReference>
<comment type="caution">
    <text evidence="2">The sequence shown here is derived from an EMBL/GenBank/DDBJ whole genome shotgun (WGS) entry which is preliminary data.</text>
</comment>
<dbReference type="EMBL" id="JADCNM010000014">
    <property type="protein sequence ID" value="KAG0453513.1"/>
    <property type="molecule type" value="Genomic_DNA"/>
</dbReference>
<feature type="domain" description="Phosphatidylinositol transfer protein N-terminal" evidence="1">
    <location>
        <begin position="2"/>
        <end position="248"/>
    </location>
</feature>
<dbReference type="SUPFAM" id="SSF55961">
    <property type="entry name" value="Bet v1-like"/>
    <property type="match status" value="1"/>
</dbReference>
<dbReference type="GO" id="GO:0005737">
    <property type="term" value="C:cytoplasm"/>
    <property type="evidence" value="ECO:0007669"/>
    <property type="project" value="UniProtKB-ARBA"/>
</dbReference>
<dbReference type="PANTHER" id="PTHR10658">
    <property type="entry name" value="PHOSPHATIDYLINOSITOL TRANSFER PROTEIN"/>
    <property type="match status" value="1"/>
</dbReference>
<dbReference type="OrthoDB" id="10053061at2759"/>
<dbReference type="InterPro" id="IPR055261">
    <property type="entry name" value="PI_transfer_N"/>
</dbReference>